<keyword evidence="1" id="KW-1133">Transmembrane helix</keyword>
<gene>
    <name evidence="3" type="ORF">SCHPADRAFT_449278</name>
</gene>
<keyword evidence="1" id="KW-0472">Membrane</keyword>
<name>A0A0H2RIP4_9AGAM</name>
<dbReference type="EMBL" id="KQ085990">
    <property type="protein sequence ID" value="KLO11875.1"/>
    <property type="molecule type" value="Genomic_DNA"/>
</dbReference>
<dbReference type="Pfam" id="PF20152">
    <property type="entry name" value="DUF6534"/>
    <property type="match status" value="1"/>
</dbReference>
<dbReference type="InterPro" id="IPR045339">
    <property type="entry name" value="DUF6534"/>
</dbReference>
<accession>A0A0H2RIP4</accession>
<dbReference type="PANTHER" id="PTHR40465:SF1">
    <property type="entry name" value="DUF6534 DOMAIN-CONTAINING PROTEIN"/>
    <property type="match status" value="1"/>
</dbReference>
<dbReference type="Proteomes" id="UP000053477">
    <property type="component" value="Unassembled WGS sequence"/>
</dbReference>
<dbReference type="PANTHER" id="PTHR40465">
    <property type="entry name" value="CHROMOSOME 1, WHOLE GENOME SHOTGUN SEQUENCE"/>
    <property type="match status" value="1"/>
</dbReference>
<evidence type="ECO:0000256" key="1">
    <source>
        <dbReference type="SAM" id="Phobius"/>
    </source>
</evidence>
<organism evidence="3 4">
    <name type="scientific">Schizopora paradoxa</name>
    <dbReference type="NCBI Taxonomy" id="27342"/>
    <lineage>
        <taxon>Eukaryota</taxon>
        <taxon>Fungi</taxon>
        <taxon>Dikarya</taxon>
        <taxon>Basidiomycota</taxon>
        <taxon>Agaricomycotina</taxon>
        <taxon>Agaricomycetes</taxon>
        <taxon>Hymenochaetales</taxon>
        <taxon>Schizoporaceae</taxon>
        <taxon>Schizopora</taxon>
    </lineage>
</organism>
<feature type="transmembrane region" description="Helical" evidence="1">
    <location>
        <begin position="217"/>
        <end position="237"/>
    </location>
</feature>
<evidence type="ECO:0000259" key="2">
    <source>
        <dbReference type="Pfam" id="PF20152"/>
    </source>
</evidence>
<dbReference type="OrthoDB" id="2864380at2759"/>
<evidence type="ECO:0000313" key="3">
    <source>
        <dbReference type="EMBL" id="KLO11875.1"/>
    </source>
</evidence>
<feature type="transmembrane region" description="Helical" evidence="1">
    <location>
        <begin position="195"/>
        <end position="211"/>
    </location>
</feature>
<sequence length="293" mass="33397">MENLFERLNAVYWGCMLSMGLFGVTLMQTHTYFSKNEDGIRRKAFVASIVLLEVISMALQMEVGYHYLVRNFGQDSAIGTWARTFIAEMFTSCFICFLSQMFCARNVFILTKGLYGRKLRTVLTGTIVLLSVTSLCNHIDMSWKRNCRAQSSATGFMSDVIATGTMCFVLSSFMSDFKPTNRLASCLISYSIHRWVIISVFLTFHFVLYTVRPASWLWVPFHLNISRLHVISLLALLNSRDRMHTPVILSSMKFGDVPGNNPAQRVDMERHFEVTRPVLSAFELTTNGLIEEV</sequence>
<dbReference type="InParanoid" id="A0A0H2RIP4"/>
<feature type="transmembrane region" description="Helical" evidence="1">
    <location>
        <begin position="12"/>
        <end position="33"/>
    </location>
</feature>
<feature type="transmembrane region" description="Helical" evidence="1">
    <location>
        <begin position="45"/>
        <end position="69"/>
    </location>
</feature>
<feature type="transmembrane region" description="Helical" evidence="1">
    <location>
        <begin position="153"/>
        <end position="174"/>
    </location>
</feature>
<keyword evidence="1" id="KW-0812">Transmembrane</keyword>
<protein>
    <recommendedName>
        <fullName evidence="2">DUF6534 domain-containing protein</fullName>
    </recommendedName>
</protein>
<evidence type="ECO:0000313" key="4">
    <source>
        <dbReference type="Proteomes" id="UP000053477"/>
    </source>
</evidence>
<dbReference type="AlphaFoldDB" id="A0A0H2RIP4"/>
<feature type="transmembrane region" description="Helical" evidence="1">
    <location>
        <begin position="122"/>
        <end position="141"/>
    </location>
</feature>
<reference evidence="3 4" key="1">
    <citation type="submission" date="2015-04" db="EMBL/GenBank/DDBJ databases">
        <title>Complete genome sequence of Schizopora paradoxa KUC8140, a cosmopolitan wood degrader in East Asia.</title>
        <authorList>
            <consortium name="DOE Joint Genome Institute"/>
            <person name="Min B."/>
            <person name="Park H."/>
            <person name="Jang Y."/>
            <person name="Kim J.-J."/>
            <person name="Kim K.H."/>
            <person name="Pangilinan J."/>
            <person name="Lipzen A."/>
            <person name="Riley R."/>
            <person name="Grigoriev I.V."/>
            <person name="Spatafora J.W."/>
            <person name="Choi I.-G."/>
        </authorList>
    </citation>
    <scope>NUCLEOTIDE SEQUENCE [LARGE SCALE GENOMIC DNA]</scope>
    <source>
        <strain evidence="3 4">KUC8140</strain>
    </source>
</reference>
<proteinExistence type="predicted"/>
<feature type="domain" description="DUF6534" evidence="2">
    <location>
        <begin position="156"/>
        <end position="241"/>
    </location>
</feature>
<dbReference type="STRING" id="27342.A0A0H2RIP4"/>
<keyword evidence="4" id="KW-1185">Reference proteome</keyword>